<name>A0A371CZT3_9APHY</name>
<dbReference type="Proteomes" id="UP000256964">
    <property type="component" value="Unassembled WGS sequence"/>
</dbReference>
<accession>A0A371CZT3</accession>
<sequence>MEGTALPFPTEITEAILDNLDDDRSSLKSCALVCSTWLASTRPRLFHKCTI</sequence>
<organism evidence="2 3">
    <name type="scientific">Lentinus brumalis</name>
    <dbReference type="NCBI Taxonomy" id="2498619"/>
    <lineage>
        <taxon>Eukaryota</taxon>
        <taxon>Fungi</taxon>
        <taxon>Dikarya</taxon>
        <taxon>Basidiomycota</taxon>
        <taxon>Agaricomycotina</taxon>
        <taxon>Agaricomycetes</taxon>
        <taxon>Polyporales</taxon>
        <taxon>Polyporaceae</taxon>
        <taxon>Lentinus</taxon>
    </lineage>
</organism>
<keyword evidence="3" id="KW-1185">Reference proteome</keyword>
<proteinExistence type="predicted"/>
<dbReference type="InterPro" id="IPR001810">
    <property type="entry name" value="F-box_dom"/>
</dbReference>
<dbReference type="InterPro" id="IPR036047">
    <property type="entry name" value="F-box-like_dom_sf"/>
</dbReference>
<reference evidence="2 3" key="1">
    <citation type="journal article" date="2018" name="Biotechnol. Biofuels">
        <title>Integrative visual omics of the white-rot fungus Polyporus brumalis exposes the biotechnological potential of its oxidative enzymes for delignifying raw plant biomass.</title>
        <authorList>
            <person name="Miyauchi S."/>
            <person name="Rancon A."/>
            <person name="Drula E."/>
            <person name="Hage H."/>
            <person name="Chaduli D."/>
            <person name="Favel A."/>
            <person name="Grisel S."/>
            <person name="Henrissat B."/>
            <person name="Herpoel-Gimbert I."/>
            <person name="Ruiz-Duenas F.J."/>
            <person name="Chevret D."/>
            <person name="Hainaut M."/>
            <person name="Lin J."/>
            <person name="Wang M."/>
            <person name="Pangilinan J."/>
            <person name="Lipzen A."/>
            <person name="Lesage-Meessen L."/>
            <person name="Navarro D."/>
            <person name="Riley R."/>
            <person name="Grigoriev I.V."/>
            <person name="Zhou S."/>
            <person name="Raouche S."/>
            <person name="Rosso M.N."/>
        </authorList>
    </citation>
    <scope>NUCLEOTIDE SEQUENCE [LARGE SCALE GENOMIC DNA]</scope>
    <source>
        <strain evidence="2 3">BRFM 1820</strain>
    </source>
</reference>
<evidence type="ECO:0000313" key="2">
    <source>
        <dbReference type="EMBL" id="RDX45787.1"/>
    </source>
</evidence>
<feature type="domain" description="F-box" evidence="1">
    <location>
        <begin position="9"/>
        <end position="48"/>
    </location>
</feature>
<dbReference type="AlphaFoldDB" id="A0A371CZT3"/>
<dbReference type="SUPFAM" id="SSF81383">
    <property type="entry name" value="F-box domain"/>
    <property type="match status" value="1"/>
</dbReference>
<protein>
    <recommendedName>
        <fullName evidence="1">F-box domain-containing protein</fullName>
    </recommendedName>
</protein>
<gene>
    <name evidence="2" type="ORF">OH76DRAFT_1357161</name>
</gene>
<dbReference type="OrthoDB" id="2921803at2759"/>
<evidence type="ECO:0000259" key="1">
    <source>
        <dbReference type="Pfam" id="PF12937"/>
    </source>
</evidence>
<feature type="non-terminal residue" evidence="2">
    <location>
        <position position="51"/>
    </location>
</feature>
<dbReference type="EMBL" id="KZ857434">
    <property type="protein sequence ID" value="RDX45787.1"/>
    <property type="molecule type" value="Genomic_DNA"/>
</dbReference>
<dbReference type="Pfam" id="PF12937">
    <property type="entry name" value="F-box-like"/>
    <property type="match status" value="1"/>
</dbReference>
<evidence type="ECO:0000313" key="3">
    <source>
        <dbReference type="Proteomes" id="UP000256964"/>
    </source>
</evidence>